<dbReference type="SUPFAM" id="SSF53335">
    <property type="entry name" value="S-adenosyl-L-methionine-dependent methyltransferases"/>
    <property type="match status" value="1"/>
</dbReference>
<dbReference type="OrthoDB" id="9791837at2"/>
<dbReference type="HOGENOM" id="CLU_1084924_0_0_4"/>
<dbReference type="InterPro" id="IPR025714">
    <property type="entry name" value="Methyltranfer_dom"/>
</dbReference>
<sequence>MNFEEIKKYWEDRAAGDSSAQSTTQDFYLREIEYNVLLEKIQKYSPDSVADVGCGDGRTTARLAGKLPNVLFSGFDYSLFMVENARHNSLTEELSNIQFDQLDICAGLKETFDLIYTTRCLINLPSWDLQKIAIDNIHGALSIGGVYLMVENFIEGQKNFNQVRKNYGLSEIPIREHNFFFQRDRLFDYIDGRFKIDEEVNISSTYYLMSRVIYSKICAETGQQPDYFDDHHRFAAGLPFAGEFGPVRLICLKKL</sequence>
<gene>
    <name evidence="2" type="ORF">SCD_n01658</name>
</gene>
<dbReference type="InterPro" id="IPR053173">
    <property type="entry name" value="SAM-binding_MTase"/>
</dbReference>
<proteinExistence type="predicted"/>
<dbReference type="eggNOG" id="COG0500">
    <property type="taxonomic scope" value="Bacteria"/>
</dbReference>
<dbReference type="Pfam" id="PF13847">
    <property type="entry name" value="Methyltransf_31"/>
    <property type="match status" value="1"/>
</dbReference>
<dbReference type="EMBL" id="AP013066">
    <property type="protein sequence ID" value="BAN35479.1"/>
    <property type="molecule type" value="Genomic_DNA"/>
</dbReference>
<keyword evidence="3" id="KW-1185">Reference proteome</keyword>
<dbReference type="CDD" id="cd02440">
    <property type="entry name" value="AdoMet_MTases"/>
    <property type="match status" value="1"/>
</dbReference>
<dbReference type="AlphaFoldDB" id="S6ALC0"/>
<organism evidence="2 3">
    <name type="scientific">Sulfuricella denitrificans (strain DSM 22764 / NBRC 105220 / skB26)</name>
    <dbReference type="NCBI Taxonomy" id="1163617"/>
    <lineage>
        <taxon>Bacteria</taxon>
        <taxon>Pseudomonadati</taxon>
        <taxon>Pseudomonadota</taxon>
        <taxon>Betaproteobacteria</taxon>
        <taxon>Nitrosomonadales</taxon>
        <taxon>Sulfuricellaceae</taxon>
        <taxon>Sulfuricella</taxon>
    </lineage>
</organism>
<name>S6ALC0_SULDS</name>
<dbReference type="InterPro" id="IPR029063">
    <property type="entry name" value="SAM-dependent_MTases_sf"/>
</dbReference>
<protein>
    <recommendedName>
        <fullName evidence="1">Methyltransferase domain-containing protein</fullName>
    </recommendedName>
</protein>
<reference evidence="2 3" key="1">
    <citation type="journal article" date="2012" name="Appl. Environ. Microbiol.">
        <title>Draft genome sequence of a psychrotolerant sulfur-oxidizing bacterium, Sulfuricella denitrificans skB26, and proteomic insights into cold adaptation.</title>
        <authorList>
            <person name="Watanabe T."/>
            <person name="Kojima H."/>
            <person name="Fukui M."/>
        </authorList>
    </citation>
    <scope>NUCLEOTIDE SEQUENCE [LARGE SCALE GENOMIC DNA]</scope>
    <source>
        <strain evidence="3">skB26</strain>
    </source>
</reference>
<evidence type="ECO:0000313" key="2">
    <source>
        <dbReference type="EMBL" id="BAN35479.1"/>
    </source>
</evidence>
<dbReference type="Gene3D" id="3.40.50.150">
    <property type="entry name" value="Vaccinia Virus protein VP39"/>
    <property type="match status" value="1"/>
</dbReference>
<dbReference type="STRING" id="1163617.SCD_n01658"/>
<feature type="domain" description="Methyltransferase" evidence="1">
    <location>
        <begin position="48"/>
        <end position="150"/>
    </location>
</feature>
<accession>S6ALC0</accession>
<evidence type="ECO:0000259" key="1">
    <source>
        <dbReference type="Pfam" id="PF13847"/>
    </source>
</evidence>
<evidence type="ECO:0000313" key="3">
    <source>
        <dbReference type="Proteomes" id="UP000015559"/>
    </source>
</evidence>
<dbReference type="Proteomes" id="UP000015559">
    <property type="component" value="Chromosome"/>
</dbReference>
<dbReference type="PANTHER" id="PTHR45128">
    <property type="entry name" value="METHYLTRANSFERASE TYPE 11"/>
    <property type="match status" value="1"/>
</dbReference>
<dbReference type="KEGG" id="sdr:SCD_n01658"/>